<evidence type="ECO:0000313" key="1">
    <source>
        <dbReference type="EMBL" id="MBM7838341.1"/>
    </source>
</evidence>
<dbReference type="RefSeq" id="WP_204465514.1">
    <property type="nucleotide sequence ID" value="NZ_JAFBCV010000004.1"/>
</dbReference>
<reference evidence="1" key="1">
    <citation type="submission" date="2021-01" db="EMBL/GenBank/DDBJ databases">
        <title>Genomic Encyclopedia of Type Strains, Phase IV (KMG-IV): sequencing the most valuable type-strain genomes for metagenomic binning, comparative biology and taxonomic classification.</title>
        <authorList>
            <person name="Goeker M."/>
        </authorList>
    </citation>
    <scope>NUCLEOTIDE SEQUENCE</scope>
    <source>
        <strain evidence="1">DSM 21943</strain>
    </source>
</reference>
<proteinExistence type="predicted"/>
<gene>
    <name evidence="1" type="ORF">JOC54_001597</name>
</gene>
<accession>A0ABS2SS66</accession>
<evidence type="ECO:0008006" key="3">
    <source>
        <dbReference type="Google" id="ProtNLM"/>
    </source>
</evidence>
<dbReference type="Proteomes" id="UP001179280">
    <property type="component" value="Unassembled WGS sequence"/>
</dbReference>
<sequence length="119" mass="13985">MSRGEWRKVTAFQNYAGEPYLVFTYDAWFNEGESVVYFVSDWHRELIQADITAKWRNDIFEVGGEVVIATVDPATFSDAEFYELRRKLLETSLLRFLYEMALRDPELNYGLEALLDEKP</sequence>
<comment type="caution">
    <text evidence="1">The sequence shown here is derived from an EMBL/GenBank/DDBJ whole genome shotgun (WGS) entry which is preliminary data.</text>
</comment>
<dbReference type="EMBL" id="JAFBCV010000004">
    <property type="protein sequence ID" value="MBM7838341.1"/>
    <property type="molecule type" value="Genomic_DNA"/>
</dbReference>
<keyword evidence="2" id="KW-1185">Reference proteome</keyword>
<evidence type="ECO:0000313" key="2">
    <source>
        <dbReference type="Proteomes" id="UP001179280"/>
    </source>
</evidence>
<protein>
    <recommendedName>
        <fullName evidence="3">DUF4268 domain-containing protein</fullName>
    </recommendedName>
</protein>
<name>A0ABS2SS66_9BACI</name>
<organism evidence="1 2">
    <name type="scientific">Shouchella xiaoxiensis</name>
    <dbReference type="NCBI Taxonomy" id="766895"/>
    <lineage>
        <taxon>Bacteria</taxon>
        <taxon>Bacillati</taxon>
        <taxon>Bacillota</taxon>
        <taxon>Bacilli</taxon>
        <taxon>Bacillales</taxon>
        <taxon>Bacillaceae</taxon>
        <taxon>Shouchella</taxon>
    </lineage>
</organism>